<protein>
    <submittedName>
        <fullName evidence="2">Uncharacterized protein</fullName>
    </submittedName>
</protein>
<organism evidence="2 3">
    <name type="scientific">Mesorhizobium caraganae</name>
    <dbReference type="NCBI Taxonomy" id="483206"/>
    <lineage>
        <taxon>Bacteria</taxon>
        <taxon>Pseudomonadati</taxon>
        <taxon>Pseudomonadota</taxon>
        <taxon>Alphaproteobacteria</taxon>
        <taxon>Hyphomicrobiales</taxon>
        <taxon>Phyllobacteriaceae</taxon>
        <taxon>Mesorhizobium</taxon>
    </lineage>
</organism>
<accession>A0ABV1Z8D6</accession>
<dbReference type="RefSeq" id="WP_156939313.1">
    <property type="nucleotide sequence ID" value="NZ_JAMYQB010000036.1"/>
</dbReference>
<gene>
    <name evidence="2" type="ORF">NKI36_29680</name>
</gene>
<dbReference type="Proteomes" id="UP001433071">
    <property type="component" value="Unassembled WGS sequence"/>
</dbReference>
<dbReference type="EMBL" id="JAMYQB010000036">
    <property type="protein sequence ID" value="MER9408179.1"/>
    <property type="molecule type" value="Genomic_DNA"/>
</dbReference>
<evidence type="ECO:0000313" key="2">
    <source>
        <dbReference type="EMBL" id="MER9408179.1"/>
    </source>
</evidence>
<proteinExistence type="predicted"/>
<evidence type="ECO:0000256" key="1">
    <source>
        <dbReference type="SAM" id="MobiDB-lite"/>
    </source>
</evidence>
<keyword evidence="3" id="KW-1185">Reference proteome</keyword>
<sequence length="55" mass="6036">MNSRKDETQTQVVDFEQKSAVPHTTGKPERGGQETSQNPLTTEPKEGGGAPKLRR</sequence>
<reference evidence="2 3" key="1">
    <citation type="journal article" date="2024" name="Proc. Natl. Acad. Sci. U.S.A.">
        <title>The evolutionary genomics of adaptation to stress in wild rhizobium bacteria.</title>
        <authorList>
            <person name="Kehlet-Delgado H."/>
            <person name="Montoya A.P."/>
            <person name="Jensen K.T."/>
            <person name="Wendlandt C.E."/>
            <person name="Dexheimer C."/>
            <person name="Roberts M."/>
            <person name="Torres Martinez L."/>
            <person name="Friesen M.L."/>
            <person name="Griffitts J.S."/>
            <person name="Porter S.S."/>
        </authorList>
    </citation>
    <scope>NUCLEOTIDE SEQUENCE [LARGE SCALE GENOMIC DNA]</scope>
    <source>
        <strain evidence="2 3">M0641</strain>
    </source>
</reference>
<name>A0ABV1Z8D6_9HYPH</name>
<comment type="caution">
    <text evidence="2">The sequence shown here is derived from an EMBL/GenBank/DDBJ whole genome shotgun (WGS) entry which is preliminary data.</text>
</comment>
<evidence type="ECO:0000313" key="3">
    <source>
        <dbReference type="Proteomes" id="UP001433071"/>
    </source>
</evidence>
<feature type="region of interest" description="Disordered" evidence="1">
    <location>
        <begin position="1"/>
        <end position="55"/>
    </location>
</feature>